<sequence length="104" mass="10927">MRIAPHAPMRAIAPSARTSSGHGKPFTAIPFHLPAGQKAALAAGFGARVDSGLLSPALMSALAQTERPAADGRIPARLANTAYRRYGAQPPLWPSASRVFLTRI</sequence>
<evidence type="ECO:0000313" key="2">
    <source>
        <dbReference type="EMBL" id="RDD63468.1"/>
    </source>
</evidence>
<gene>
    <name evidence="2" type="ORF">DRB17_03230</name>
</gene>
<dbReference type="Proteomes" id="UP000253941">
    <property type="component" value="Unassembled WGS sequence"/>
</dbReference>
<organism evidence="2 3">
    <name type="scientific">Ferruginivarius sediminum</name>
    <dbReference type="NCBI Taxonomy" id="2661937"/>
    <lineage>
        <taxon>Bacteria</taxon>
        <taxon>Pseudomonadati</taxon>
        <taxon>Pseudomonadota</taxon>
        <taxon>Alphaproteobacteria</taxon>
        <taxon>Rhodospirillales</taxon>
        <taxon>Rhodospirillaceae</taxon>
        <taxon>Ferruginivarius</taxon>
    </lineage>
</organism>
<accession>A0A369TDW6</accession>
<evidence type="ECO:0000313" key="3">
    <source>
        <dbReference type="Proteomes" id="UP000253941"/>
    </source>
</evidence>
<proteinExistence type="predicted"/>
<protein>
    <submittedName>
        <fullName evidence="2">Uncharacterized protein</fullName>
    </submittedName>
</protein>
<evidence type="ECO:0000256" key="1">
    <source>
        <dbReference type="SAM" id="MobiDB-lite"/>
    </source>
</evidence>
<comment type="caution">
    <text evidence="2">The sequence shown here is derived from an EMBL/GenBank/DDBJ whole genome shotgun (WGS) entry which is preliminary data.</text>
</comment>
<dbReference type="AlphaFoldDB" id="A0A369TDW6"/>
<reference evidence="2 3" key="1">
    <citation type="submission" date="2018-07" db="EMBL/GenBank/DDBJ databases">
        <title>Venubactetium sediminum gen. nov., sp. nov., isolated from a marine solar saltern.</title>
        <authorList>
            <person name="Wang S."/>
        </authorList>
    </citation>
    <scope>NUCLEOTIDE SEQUENCE [LARGE SCALE GENOMIC DNA]</scope>
    <source>
        <strain evidence="2 3">WD2A32</strain>
    </source>
</reference>
<feature type="region of interest" description="Disordered" evidence="1">
    <location>
        <begin position="1"/>
        <end position="25"/>
    </location>
</feature>
<name>A0A369TDW6_9PROT</name>
<dbReference type="EMBL" id="QPMH01000002">
    <property type="protein sequence ID" value="RDD63468.1"/>
    <property type="molecule type" value="Genomic_DNA"/>
</dbReference>
<keyword evidence="3" id="KW-1185">Reference proteome</keyword>